<comment type="similarity">
    <text evidence="1">Belongs to the CCDC39 family.</text>
</comment>
<protein>
    <recommendedName>
        <fullName evidence="2">Coiled-coil domain-containing protein 39</fullName>
    </recommendedName>
</protein>
<reference evidence="6 7" key="2">
    <citation type="submission" date="2018-11" db="EMBL/GenBank/DDBJ databases">
        <authorList>
            <consortium name="Pathogen Informatics"/>
        </authorList>
    </citation>
    <scope>NUCLEOTIDE SEQUENCE [LARGE SCALE GENOMIC DNA]</scope>
    <source>
        <strain evidence="6 7">Egypt</strain>
    </source>
</reference>
<evidence type="ECO:0000256" key="2">
    <source>
        <dbReference type="ARBA" id="ARBA00016725"/>
    </source>
</evidence>
<dbReference type="EMBL" id="UZAN01043732">
    <property type="protein sequence ID" value="VDP79119.1"/>
    <property type="molecule type" value="Genomic_DNA"/>
</dbReference>
<evidence type="ECO:0000256" key="3">
    <source>
        <dbReference type="ARBA" id="ARBA00023054"/>
    </source>
</evidence>
<dbReference type="GO" id="GO:0036159">
    <property type="term" value="P:inner dynein arm assembly"/>
    <property type="evidence" value="ECO:0007669"/>
    <property type="project" value="InterPro"/>
</dbReference>
<dbReference type="GO" id="GO:0005576">
    <property type="term" value="C:extracellular region"/>
    <property type="evidence" value="ECO:0007669"/>
    <property type="project" value="GOC"/>
</dbReference>
<evidence type="ECO:0000313" key="6">
    <source>
        <dbReference type="EMBL" id="VDP79119.1"/>
    </source>
</evidence>
<organism evidence="8">
    <name type="scientific">Echinostoma caproni</name>
    <dbReference type="NCBI Taxonomy" id="27848"/>
    <lineage>
        <taxon>Eukaryota</taxon>
        <taxon>Metazoa</taxon>
        <taxon>Spiralia</taxon>
        <taxon>Lophotrochozoa</taxon>
        <taxon>Platyhelminthes</taxon>
        <taxon>Trematoda</taxon>
        <taxon>Digenea</taxon>
        <taxon>Plagiorchiida</taxon>
        <taxon>Echinostomata</taxon>
        <taxon>Echinostomatoidea</taxon>
        <taxon>Echinostomatidae</taxon>
        <taxon>Echinostoma</taxon>
    </lineage>
</organism>
<dbReference type="InterPro" id="IPR033290">
    <property type="entry name" value="CCDC39"/>
</dbReference>
<feature type="coiled-coil region" evidence="5">
    <location>
        <begin position="634"/>
        <end position="732"/>
    </location>
</feature>
<reference evidence="8" key="1">
    <citation type="submission" date="2016-06" db="UniProtKB">
        <authorList>
            <consortium name="WormBaseParasite"/>
        </authorList>
    </citation>
    <scope>IDENTIFICATION</scope>
</reference>
<dbReference type="OrthoDB" id="10259720at2759"/>
<keyword evidence="3 5" id="KW-0175">Coiled coil</keyword>
<evidence type="ECO:0000313" key="8">
    <source>
        <dbReference type="WBParaSite" id="ECPE_0000672101-mRNA-1"/>
    </source>
</evidence>
<evidence type="ECO:0000256" key="4">
    <source>
        <dbReference type="ARBA" id="ARBA00045182"/>
    </source>
</evidence>
<dbReference type="GO" id="GO:0060287">
    <property type="term" value="P:epithelial cilium movement involved in determination of left/right asymmetry"/>
    <property type="evidence" value="ECO:0007669"/>
    <property type="project" value="TreeGrafter"/>
</dbReference>
<dbReference type="Proteomes" id="UP000272942">
    <property type="component" value="Unassembled WGS sequence"/>
</dbReference>
<dbReference type="GO" id="GO:0005930">
    <property type="term" value="C:axoneme"/>
    <property type="evidence" value="ECO:0007669"/>
    <property type="project" value="InterPro"/>
</dbReference>
<proteinExistence type="inferred from homology"/>
<dbReference type="Pfam" id="PF24161">
    <property type="entry name" value="CCDC39"/>
    <property type="match status" value="1"/>
</dbReference>
<evidence type="ECO:0000256" key="5">
    <source>
        <dbReference type="SAM" id="Coils"/>
    </source>
</evidence>
<keyword evidence="7" id="KW-1185">Reference proteome</keyword>
<feature type="coiled-coil region" evidence="5">
    <location>
        <begin position="239"/>
        <end position="266"/>
    </location>
</feature>
<comment type="function">
    <text evidence="4">Required for assembly of dynein regulatory complex (DRC) and inner dynein arm (IDA) complexes, which are responsible for ciliary beat regulation, thereby playing a central role in motility in cilia and flagella. Probably acts together with CCDC40 to form a molecular ruler that determines the 96 nanometer (nm) repeat length and arrangements of components in cilia and flagella. Not required for outer dynein arm complexes assembly.</text>
</comment>
<gene>
    <name evidence="6" type="ORF">ECPE_LOCUS6708</name>
</gene>
<accession>A0A183AIC3</accession>
<dbReference type="WBParaSite" id="ECPE_0000672101-mRNA-1">
    <property type="protein sequence ID" value="ECPE_0000672101-mRNA-1"/>
    <property type="gene ID" value="ECPE_0000672101"/>
</dbReference>
<feature type="coiled-coil region" evidence="5">
    <location>
        <begin position="29"/>
        <end position="56"/>
    </location>
</feature>
<evidence type="ECO:0000256" key="1">
    <source>
        <dbReference type="ARBA" id="ARBA00005805"/>
    </source>
</evidence>
<evidence type="ECO:0000313" key="7">
    <source>
        <dbReference type="Proteomes" id="UP000272942"/>
    </source>
</evidence>
<dbReference type="PANTHER" id="PTHR18962:SF0">
    <property type="entry name" value="COILED-COIL DOMAIN-CONTAINING PROTEIN 39"/>
    <property type="match status" value="1"/>
</dbReference>
<dbReference type="GO" id="GO:0060285">
    <property type="term" value="P:cilium-dependent cell motility"/>
    <property type="evidence" value="ECO:0007669"/>
    <property type="project" value="TreeGrafter"/>
</dbReference>
<name>A0A183AIC3_9TREM</name>
<dbReference type="PANTHER" id="PTHR18962">
    <property type="entry name" value="COILED-COIL DOMAIN-CONTAINING PROTEIN 39"/>
    <property type="match status" value="1"/>
</dbReference>
<feature type="coiled-coil region" evidence="5">
    <location>
        <begin position="295"/>
        <end position="357"/>
    </location>
</feature>
<sequence>MTSSDSHLAMNILQLSVCLKLTGVDGLPLSEVKMKIRLLEEEAIEYRDKNVKLRTHLQMVQQERANTEALLFERQRECDAAHHQLCLAEREIGRTKQDLHQLKLKRGEIHVRMGSLENEIFVKSNELNSIKSQMDYDQQLIEIYLDKVEEDVRCRERLDALKMCDESRVSVLNSEAAKLSEKRRAIRDKLDNVVSKNDVLRLRVAAASDQCRAENQARREVLSVWENIISQIVKRDEEYTTLSKKYDELNGELRGEQQKVEEVKKLSNLVAEDVKNAEKAIADTNKEIFLKRNDYDLALKDAEIMEEELQKVQKNLEGTERDLRGCIAQTKQLRQNIKDLSDRLEDEAKRNSASEQMLATVTSRRMNDEQLMKLGEEKLNNDEKCYKQAQGYHQQLTVDYLKVREDLIKLDELIYKAQIFSQRLSQRIAKLESDPLLSQEELNVKNKQINTLHNELDFRIRSCNTLTSMINQFMNDKRICKMRSEKLQVELDKVKTQLDTAQLTLTNTAMALRKAESAWREMLVECNLNKHQVRRMEARLNLLRNAVLCEEVKQLQLDALEREADVEMDSRKKKIISEIRMAESRLADARAELTMRCRRLNQIRGRYNVTVTALAQSNEDAMGARMRYLIEHKGDELDAQVRRAEEELRALENTVVVMTSLNEVARGQIIGSYELQMEEVDSVMKLLEERYSVAAPCLAKSMRAAEETRARYERVTRRLTQLKDSLDKLRLINQTDIEVGLFGS</sequence>
<dbReference type="AlphaFoldDB" id="A0A183AIC3"/>